<feature type="transmembrane region" description="Helical" evidence="1">
    <location>
        <begin position="423"/>
        <end position="439"/>
    </location>
</feature>
<dbReference type="RefSeq" id="WP_138676690.1">
    <property type="nucleotide sequence ID" value="NZ_PNBW01000089.1"/>
</dbReference>
<feature type="transmembrane region" description="Helical" evidence="1">
    <location>
        <begin position="484"/>
        <end position="504"/>
    </location>
</feature>
<feature type="transmembrane region" description="Helical" evidence="1">
    <location>
        <begin position="20"/>
        <end position="42"/>
    </location>
</feature>
<organism evidence="2 3">
    <name type="scientific">Pseudoalteromonas aurantia</name>
    <dbReference type="NCBI Taxonomy" id="43654"/>
    <lineage>
        <taxon>Bacteria</taxon>
        <taxon>Pseudomonadati</taxon>
        <taxon>Pseudomonadota</taxon>
        <taxon>Gammaproteobacteria</taxon>
        <taxon>Alteromonadales</taxon>
        <taxon>Pseudoalteromonadaceae</taxon>
        <taxon>Pseudoalteromonas</taxon>
    </lineage>
</organism>
<sequence length="524" mass="58465">MKISSYILRHYQAIHTWTGITSGLLLFIGFFAGALVMFKPVISDWATPPSDKLAQINIKQLDTLTQQILRQFPQAQKHLVVSFDEDVSPLTWLEKGNDNETFMADTQWHASLDHQGHIETHRRANNELGYLLDMLHRTAGIAGEVGHDHVGGDVLGIASFLYFIALVSGVIILMPTLVKRFFALRTKAGANRFWLDSHNLVGIASLPFHIVIALTVVVFSFHDFLYGGLAKVYNDKPLFAMPTPSTVEYQLDALPKMSVLLKTIEEYAPEHKVHKIKLSGLDSVTPFAIVLLKNDSNMMVGPVADFVFMNPYTLRIQTSSIAVGDQGIWGQLVTGFFALHFGSYGGELGRWAYFTLGMMGAFLFYSGNLLWLEKRRQKNKAQTRSVSVMASLTVGVCLGSLLGVAMCFAATKWLTAFTDCVNQLYLTLYYVTFFSVLFVSFKKGAAEAAMLFLRLLAWICLSIPFTSIFGFFMPNIGVWPASGFSQICLELLFIVFAGVFYCAYKANKRRAYNGDKNSVWAMTA</sequence>
<feature type="transmembrane region" description="Helical" evidence="1">
    <location>
        <begin position="199"/>
        <end position="221"/>
    </location>
</feature>
<evidence type="ECO:0000256" key="1">
    <source>
        <dbReference type="SAM" id="Phobius"/>
    </source>
</evidence>
<accession>A0ABY2VUK4</accession>
<dbReference type="Proteomes" id="UP000307164">
    <property type="component" value="Unassembled WGS sequence"/>
</dbReference>
<keyword evidence="1" id="KW-0812">Transmembrane</keyword>
<dbReference type="PANTHER" id="PTHR34219">
    <property type="entry name" value="IRON-REGULATED INNER MEMBRANE PROTEIN-RELATED"/>
    <property type="match status" value="1"/>
</dbReference>
<reference evidence="2 3" key="1">
    <citation type="submission" date="2018-01" db="EMBL/GenBank/DDBJ databases">
        <authorList>
            <person name="Paulsen S."/>
            <person name="Gram L.K."/>
        </authorList>
    </citation>
    <scope>NUCLEOTIDE SEQUENCE [LARGE SCALE GENOMIC DNA]</scope>
    <source>
        <strain evidence="2 3">S3895</strain>
    </source>
</reference>
<feature type="transmembrane region" description="Helical" evidence="1">
    <location>
        <begin position="451"/>
        <end position="472"/>
    </location>
</feature>
<keyword evidence="1" id="KW-0472">Membrane</keyword>
<dbReference type="Pfam" id="PF03929">
    <property type="entry name" value="PepSY_TM"/>
    <property type="match status" value="1"/>
</dbReference>
<dbReference type="InterPro" id="IPR005625">
    <property type="entry name" value="PepSY-ass_TM"/>
</dbReference>
<feature type="transmembrane region" description="Helical" evidence="1">
    <location>
        <begin position="351"/>
        <end position="371"/>
    </location>
</feature>
<protein>
    <submittedName>
        <fullName evidence="2">Peptidase</fullName>
    </submittedName>
</protein>
<dbReference type="EMBL" id="PNBW01000089">
    <property type="protein sequence ID" value="TMO71955.1"/>
    <property type="molecule type" value="Genomic_DNA"/>
</dbReference>
<comment type="caution">
    <text evidence="2">The sequence shown here is derived from an EMBL/GenBank/DDBJ whole genome shotgun (WGS) entry which is preliminary data.</text>
</comment>
<dbReference type="PANTHER" id="PTHR34219:SF9">
    <property type="entry name" value="IRON-REGULATED INNER MEMBRANE PROTEIN"/>
    <property type="match status" value="1"/>
</dbReference>
<feature type="transmembrane region" description="Helical" evidence="1">
    <location>
        <begin position="154"/>
        <end position="178"/>
    </location>
</feature>
<feature type="transmembrane region" description="Helical" evidence="1">
    <location>
        <begin position="392"/>
        <end position="411"/>
    </location>
</feature>
<proteinExistence type="predicted"/>
<gene>
    <name evidence="2" type="ORF">CWC20_16285</name>
</gene>
<keyword evidence="3" id="KW-1185">Reference proteome</keyword>
<reference evidence="3" key="2">
    <citation type="submission" date="2019-06" db="EMBL/GenBank/DDBJ databases">
        <title>Co-occurence of chitin degradation, pigmentation and bioactivity in marine Pseudoalteromonas.</title>
        <authorList>
            <person name="Sonnenschein E.C."/>
            <person name="Bech P.K."/>
        </authorList>
    </citation>
    <scope>NUCLEOTIDE SEQUENCE [LARGE SCALE GENOMIC DNA]</scope>
    <source>
        <strain evidence="3">S3895</strain>
    </source>
</reference>
<keyword evidence="1" id="KW-1133">Transmembrane helix</keyword>
<evidence type="ECO:0000313" key="3">
    <source>
        <dbReference type="Proteomes" id="UP000307164"/>
    </source>
</evidence>
<name>A0ABY2VUK4_9GAMM</name>
<evidence type="ECO:0000313" key="2">
    <source>
        <dbReference type="EMBL" id="TMO71955.1"/>
    </source>
</evidence>